<dbReference type="AlphaFoldDB" id="A0A9P5PEB5"/>
<dbReference type="EMBL" id="JADNRY010000192">
    <property type="protein sequence ID" value="KAF9061734.1"/>
    <property type="molecule type" value="Genomic_DNA"/>
</dbReference>
<feature type="chain" id="PRO_5040431432" evidence="2">
    <location>
        <begin position="23"/>
        <end position="253"/>
    </location>
</feature>
<name>A0A9P5PEB5_9AGAR</name>
<evidence type="ECO:0000313" key="3">
    <source>
        <dbReference type="EMBL" id="KAF9061734.1"/>
    </source>
</evidence>
<keyword evidence="4" id="KW-1185">Reference proteome</keyword>
<protein>
    <submittedName>
        <fullName evidence="3">Uncharacterized protein</fullName>
    </submittedName>
</protein>
<evidence type="ECO:0000256" key="1">
    <source>
        <dbReference type="SAM" id="MobiDB-lite"/>
    </source>
</evidence>
<evidence type="ECO:0000313" key="4">
    <source>
        <dbReference type="Proteomes" id="UP000772434"/>
    </source>
</evidence>
<comment type="caution">
    <text evidence="3">The sequence shown here is derived from an EMBL/GenBank/DDBJ whole genome shotgun (WGS) entry which is preliminary data.</text>
</comment>
<evidence type="ECO:0000256" key="2">
    <source>
        <dbReference type="SAM" id="SignalP"/>
    </source>
</evidence>
<keyword evidence="2" id="KW-0732">Signal</keyword>
<reference evidence="3" key="1">
    <citation type="submission" date="2020-11" db="EMBL/GenBank/DDBJ databases">
        <authorList>
            <consortium name="DOE Joint Genome Institute"/>
            <person name="Ahrendt S."/>
            <person name="Riley R."/>
            <person name="Andreopoulos W."/>
            <person name="Labutti K."/>
            <person name="Pangilinan J."/>
            <person name="Ruiz-Duenas F.J."/>
            <person name="Barrasa J.M."/>
            <person name="Sanchez-Garcia M."/>
            <person name="Camarero S."/>
            <person name="Miyauchi S."/>
            <person name="Serrano A."/>
            <person name="Linde D."/>
            <person name="Babiker R."/>
            <person name="Drula E."/>
            <person name="Ayuso-Fernandez I."/>
            <person name="Pacheco R."/>
            <person name="Padilla G."/>
            <person name="Ferreira P."/>
            <person name="Barriuso J."/>
            <person name="Kellner H."/>
            <person name="Castanera R."/>
            <person name="Alfaro M."/>
            <person name="Ramirez L."/>
            <person name="Pisabarro A.G."/>
            <person name="Kuo A."/>
            <person name="Tritt A."/>
            <person name="Lipzen A."/>
            <person name="He G."/>
            <person name="Yan M."/>
            <person name="Ng V."/>
            <person name="Cullen D."/>
            <person name="Martin F."/>
            <person name="Rosso M.-N."/>
            <person name="Henrissat B."/>
            <person name="Hibbett D."/>
            <person name="Martinez A.T."/>
            <person name="Grigoriev I.V."/>
        </authorList>
    </citation>
    <scope>NUCLEOTIDE SEQUENCE</scope>
    <source>
        <strain evidence="3">AH 40177</strain>
    </source>
</reference>
<dbReference type="Proteomes" id="UP000772434">
    <property type="component" value="Unassembled WGS sequence"/>
</dbReference>
<feature type="region of interest" description="Disordered" evidence="1">
    <location>
        <begin position="39"/>
        <end position="63"/>
    </location>
</feature>
<gene>
    <name evidence="3" type="ORF">BDP27DRAFT_1369421</name>
</gene>
<accession>A0A9P5PEB5</accession>
<feature type="signal peptide" evidence="2">
    <location>
        <begin position="1"/>
        <end position="22"/>
    </location>
</feature>
<proteinExistence type="predicted"/>
<sequence>MQPSVVCLYLLAMLMFTSTGCALPTGPFSTFKLGSENELQDFDEPSKPSKPSKRPKLSPSPKAYLLDSTGTRRYNSLPWNRERDGINIAAKMSVAKALNSLYAKNKLKVEQNAELGDLLMAKLDWKGTYARVAGQPVTYFEIVTDGFCNPYCLGFVVCATRSGGPFFSPKIGVTDAHGELHYPDKSREGLEMVAFNNGRNYPKGPEDPSELAKFLEFLEDIKEEVKEAKAKNPNSPIKCVEWCHWWHCFTNGA</sequence>
<organism evidence="3 4">
    <name type="scientific">Rhodocollybia butyracea</name>
    <dbReference type="NCBI Taxonomy" id="206335"/>
    <lineage>
        <taxon>Eukaryota</taxon>
        <taxon>Fungi</taxon>
        <taxon>Dikarya</taxon>
        <taxon>Basidiomycota</taxon>
        <taxon>Agaricomycotina</taxon>
        <taxon>Agaricomycetes</taxon>
        <taxon>Agaricomycetidae</taxon>
        <taxon>Agaricales</taxon>
        <taxon>Marasmiineae</taxon>
        <taxon>Omphalotaceae</taxon>
        <taxon>Rhodocollybia</taxon>
    </lineage>
</organism>